<evidence type="ECO:0000313" key="3">
    <source>
        <dbReference type="EMBL" id="KAJ9134626.1"/>
    </source>
</evidence>
<feature type="region of interest" description="Disordered" evidence="1">
    <location>
        <begin position="1"/>
        <end position="48"/>
    </location>
</feature>
<comment type="caution">
    <text evidence="3">The sequence shown here is derived from an EMBL/GenBank/DDBJ whole genome shotgun (WGS) entry which is preliminary data.</text>
</comment>
<dbReference type="SUPFAM" id="SSF53474">
    <property type="entry name" value="alpha/beta-Hydrolases"/>
    <property type="match status" value="1"/>
</dbReference>
<keyword evidence="4" id="KW-1185">Reference proteome</keyword>
<feature type="compositionally biased region" description="Basic residues" evidence="1">
    <location>
        <begin position="221"/>
        <end position="232"/>
    </location>
</feature>
<dbReference type="Proteomes" id="UP001174694">
    <property type="component" value="Unassembled WGS sequence"/>
</dbReference>
<dbReference type="Gene3D" id="3.40.50.1820">
    <property type="entry name" value="alpha/beta hydrolase"/>
    <property type="match status" value="1"/>
</dbReference>
<keyword evidence="3" id="KW-0378">Hydrolase</keyword>
<feature type="domain" description="Fungal lipase-type" evidence="2">
    <location>
        <begin position="327"/>
        <end position="476"/>
    </location>
</feature>
<feature type="compositionally biased region" description="Low complexity" evidence="1">
    <location>
        <begin position="11"/>
        <end position="25"/>
    </location>
</feature>
<dbReference type="InterPro" id="IPR002921">
    <property type="entry name" value="Fungal_lipase-type"/>
</dbReference>
<evidence type="ECO:0000256" key="1">
    <source>
        <dbReference type="SAM" id="MobiDB-lite"/>
    </source>
</evidence>
<protein>
    <submittedName>
        <fullName evidence="3">Alpha/Beta hydrolase protein</fullName>
    </submittedName>
</protein>
<feature type="compositionally biased region" description="Polar residues" evidence="1">
    <location>
        <begin position="526"/>
        <end position="551"/>
    </location>
</feature>
<dbReference type="InterPro" id="IPR029058">
    <property type="entry name" value="AB_hydrolase_fold"/>
</dbReference>
<accession>A0AA38RFQ7</accession>
<feature type="compositionally biased region" description="Basic residues" evidence="1">
    <location>
        <begin position="1"/>
        <end position="10"/>
    </location>
</feature>
<reference evidence="3" key="1">
    <citation type="submission" date="2022-07" db="EMBL/GenBank/DDBJ databases">
        <title>Fungi with potential for degradation of polypropylene.</title>
        <authorList>
            <person name="Gostincar C."/>
        </authorList>
    </citation>
    <scope>NUCLEOTIDE SEQUENCE</scope>
    <source>
        <strain evidence="3">EXF-13308</strain>
    </source>
</reference>
<organism evidence="3 4">
    <name type="scientific">Pleurostoma richardsiae</name>
    <dbReference type="NCBI Taxonomy" id="41990"/>
    <lineage>
        <taxon>Eukaryota</taxon>
        <taxon>Fungi</taxon>
        <taxon>Dikarya</taxon>
        <taxon>Ascomycota</taxon>
        <taxon>Pezizomycotina</taxon>
        <taxon>Sordariomycetes</taxon>
        <taxon>Sordariomycetidae</taxon>
        <taxon>Calosphaeriales</taxon>
        <taxon>Pleurostomataceae</taxon>
        <taxon>Pleurostoma</taxon>
    </lineage>
</organism>
<evidence type="ECO:0000259" key="2">
    <source>
        <dbReference type="Pfam" id="PF01764"/>
    </source>
</evidence>
<evidence type="ECO:0000313" key="4">
    <source>
        <dbReference type="Proteomes" id="UP001174694"/>
    </source>
</evidence>
<dbReference type="PANTHER" id="PTHR46023:SF6">
    <property type="entry name" value="LIPASE CLASS 3 FAMILY PROTEIN"/>
    <property type="match status" value="1"/>
</dbReference>
<gene>
    <name evidence="3" type="ORF">NKR23_g10047</name>
</gene>
<proteinExistence type="predicted"/>
<dbReference type="CDD" id="cd00519">
    <property type="entry name" value="Lipase_3"/>
    <property type="match status" value="1"/>
</dbReference>
<feature type="region of interest" description="Disordered" evidence="1">
    <location>
        <begin position="495"/>
        <end position="561"/>
    </location>
</feature>
<dbReference type="PANTHER" id="PTHR46023">
    <property type="entry name" value="LIPASE CLASS 3 PROTEIN-LIKE"/>
    <property type="match status" value="1"/>
</dbReference>
<dbReference type="GO" id="GO:0006629">
    <property type="term" value="P:lipid metabolic process"/>
    <property type="evidence" value="ECO:0007669"/>
    <property type="project" value="InterPro"/>
</dbReference>
<dbReference type="AlphaFoldDB" id="A0AA38RFQ7"/>
<dbReference type="Pfam" id="PF01764">
    <property type="entry name" value="Lipase_3"/>
    <property type="match status" value="1"/>
</dbReference>
<sequence length="640" mass="68835">MGLFSKKAKKANPASPSAAADQPGPSHGPSPGLAPHLAPQTHSQPWQSSVGAATYRTQFQPAEYLPPLSGGWNAACHPPPPPPPYQYQQRYPPLVVNQHYYLMAPPGPAPQQTQTGRHALDKLNLGSVVNLANDVLPGSIPSLFDDGLPVWHGYGSELLNQSAALVDRISERFNDVVTLIDRERYGGYEKALFSFQPQPTSKVPGHDTPSPIGTTNEKNLVPKKPKKGHSKDHPKGQTSAGAATVTSGGYFAKVELYANSRLPMHLPPLNLYISTYPLLSLAAHYSERVYDKPKGQERDTHVDADFRSGTKAMVIKSVAMDDMNTIVFAIRGTATFMDWAVNLNMAPTSPTGFLDDPGNFCHAGFLAVARKMIKPVAARLRQLLEENPSRSSYSLLITGHSAGGAIAALLFSHMLSTSKAASSELNLLTGCFRRVHCVTFGTPPVSLLPLQKPDRPEFQKFLFLSFVNEGDPVSRADKAYVRSLLELFATPAPTVPVGTKSKPAPSTLPALVSGCKTAPREKKSKSSLVSTRSVKSAKSTRSSTSPGSQKQKPAGPTWKVPPGTLSCAGRIVVLRSGDPGARLKGKKTVEERLNEGVVAQVATDQQLREVIWGDPVCHVMRLYAGRLQILAIGAVTAQGH</sequence>
<name>A0AA38RFQ7_9PEZI</name>
<dbReference type="GO" id="GO:0016787">
    <property type="term" value="F:hydrolase activity"/>
    <property type="evidence" value="ECO:0007669"/>
    <property type="project" value="UniProtKB-KW"/>
</dbReference>
<dbReference type="EMBL" id="JANBVO010000042">
    <property type="protein sequence ID" value="KAJ9134626.1"/>
    <property type="molecule type" value="Genomic_DNA"/>
</dbReference>
<feature type="region of interest" description="Disordered" evidence="1">
    <location>
        <begin position="196"/>
        <end position="242"/>
    </location>
</feature>